<evidence type="ECO:0000256" key="1">
    <source>
        <dbReference type="SAM" id="MobiDB-lite"/>
    </source>
</evidence>
<dbReference type="PANTHER" id="PTHR33738">
    <property type="entry name" value="EMB|CAB82975.1"/>
    <property type="match status" value="1"/>
</dbReference>
<protein>
    <submittedName>
        <fullName evidence="2">Uncharacterized protein</fullName>
    </submittedName>
</protein>
<dbReference type="PANTHER" id="PTHR33738:SF8">
    <property type="entry name" value="OS05G0454500 PROTEIN"/>
    <property type="match status" value="1"/>
</dbReference>
<gene>
    <name evidence="2" type="ORF">RHGRI_002506</name>
</gene>
<dbReference type="AlphaFoldDB" id="A0AAV6LSU5"/>
<proteinExistence type="predicted"/>
<dbReference type="Proteomes" id="UP000823749">
    <property type="component" value="Chromosome 1"/>
</dbReference>
<evidence type="ECO:0000313" key="3">
    <source>
        <dbReference type="Proteomes" id="UP000823749"/>
    </source>
</evidence>
<sequence>MENKKQLVSSSSAADLLGSKKSPPPPTGAGIFASIFPPPSVVRRHYSCSDLVGCLQEQSTRDEVWSTGQLTAEITADKNEGPKSCITNKEKKSIFLERVETSPLSSSLYYGGQEDMYICSSSTKSSSAYPFTKQGVEDDSYGSNSESACRGNWWQGIHILAAI</sequence>
<evidence type="ECO:0000313" key="2">
    <source>
        <dbReference type="EMBL" id="KAG5566967.1"/>
    </source>
</evidence>
<feature type="region of interest" description="Disordered" evidence="1">
    <location>
        <begin position="1"/>
        <end position="30"/>
    </location>
</feature>
<feature type="compositionally biased region" description="Polar residues" evidence="1">
    <location>
        <begin position="1"/>
        <end position="13"/>
    </location>
</feature>
<name>A0AAV6LSU5_9ERIC</name>
<organism evidence="2 3">
    <name type="scientific">Rhododendron griersonianum</name>
    <dbReference type="NCBI Taxonomy" id="479676"/>
    <lineage>
        <taxon>Eukaryota</taxon>
        <taxon>Viridiplantae</taxon>
        <taxon>Streptophyta</taxon>
        <taxon>Embryophyta</taxon>
        <taxon>Tracheophyta</taxon>
        <taxon>Spermatophyta</taxon>
        <taxon>Magnoliopsida</taxon>
        <taxon>eudicotyledons</taxon>
        <taxon>Gunneridae</taxon>
        <taxon>Pentapetalae</taxon>
        <taxon>asterids</taxon>
        <taxon>Ericales</taxon>
        <taxon>Ericaceae</taxon>
        <taxon>Ericoideae</taxon>
        <taxon>Rhodoreae</taxon>
        <taxon>Rhododendron</taxon>
    </lineage>
</organism>
<dbReference type="EMBL" id="JACTNZ010000001">
    <property type="protein sequence ID" value="KAG5566968.1"/>
    <property type="molecule type" value="Genomic_DNA"/>
</dbReference>
<keyword evidence="3" id="KW-1185">Reference proteome</keyword>
<accession>A0AAV6LSU5</accession>
<dbReference type="EMBL" id="JACTNZ010000001">
    <property type="protein sequence ID" value="KAG5566967.1"/>
    <property type="molecule type" value="Genomic_DNA"/>
</dbReference>
<reference evidence="2" key="1">
    <citation type="submission" date="2020-08" db="EMBL/GenBank/DDBJ databases">
        <title>Plant Genome Project.</title>
        <authorList>
            <person name="Zhang R.-G."/>
        </authorList>
    </citation>
    <scope>NUCLEOTIDE SEQUENCE</scope>
    <source>
        <strain evidence="2">WSP0</strain>
        <tissue evidence="2">Leaf</tissue>
    </source>
</reference>
<comment type="caution">
    <text evidence="2">The sequence shown here is derived from an EMBL/GenBank/DDBJ whole genome shotgun (WGS) entry which is preliminary data.</text>
</comment>